<dbReference type="AlphaFoldDB" id="A0AAW1JY75"/>
<dbReference type="EMBL" id="JASPKY010000309">
    <property type="protein sequence ID" value="KAK9709455.1"/>
    <property type="molecule type" value="Genomic_DNA"/>
</dbReference>
<name>A0AAW1JY75_POPJA</name>
<organism evidence="2 3">
    <name type="scientific">Popillia japonica</name>
    <name type="common">Japanese beetle</name>
    <dbReference type="NCBI Taxonomy" id="7064"/>
    <lineage>
        <taxon>Eukaryota</taxon>
        <taxon>Metazoa</taxon>
        <taxon>Ecdysozoa</taxon>
        <taxon>Arthropoda</taxon>
        <taxon>Hexapoda</taxon>
        <taxon>Insecta</taxon>
        <taxon>Pterygota</taxon>
        <taxon>Neoptera</taxon>
        <taxon>Endopterygota</taxon>
        <taxon>Coleoptera</taxon>
        <taxon>Polyphaga</taxon>
        <taxon>Scarabaeiformia</taxon>
        <taxon>Scarabaeidae</taxon>
        <taxon>Rutelinae</taxon>
        <taxon>Popillia</taxon>
    </lineage>
</organism>
<dbReference type="Proteomes" id="UP001458880">
    <property type="component" value="Unassembled WGS sequence"/>
</dbReference>
<evidence type="ECO:0000313" key="3">
    <source>
        <dbReference type="Proteomes" id="UP001458880"/>
    </source>
</evidence>
<comment type="caution">
    <text evidence="2">The sequence shown here is derived from an EMBL/GenBank/DDBJ whole genome shotgun (WGS) entry which is preliminary data.</text>
</comment>
<accession>A0AAW1JY75</accession>
<feature type="region of interest" description="Disordered" evidence="1">
    <location>
        <begin position="86"/>
        <end position="106"/>
    </location>
</feature>
<evidence type="ECO:0000256" key="1">
    <source>
        <dbReference type="SAM" id="MobiDB-lite"/>
    </source>
</evidence>
<evidence type="ECO:0000313" key="2">
    <source>
        <dbReference type="EMBL" id="KAK9709455.1"/>
    </source>
</evidence>
<proteinExistence type="predicted"/>
<sequence>MAKKLIFVRWKLIRSHAEDGKKVDLEKSSPKKAGQNTTKTIMFEYENVTLRCILLSMMVGVGGSRAQDEKEGNVIQMMLSSKKTGENATKTMTVGWGGKELEGSRD</sequence>
<gene>
    <name evidence="2" type="ORF">QE152_g26589</name>
</gene>
<keyword evidence="3" id="KW-1185">Reference proteome</keyword>
<reference evidence="2 3" key="1">
    <citation type="journal article" date="2024" name="BMC Genomics">
        <title>De novo assembly and annotation of Popillia japonica's genome with initial clues to its potential as an invasive pest.</title>
        <authorList>
            <person name="Cucini C."/>
            <person name="Boschi S."/>
            <person name="Funari R."/>
            <person name="Cardaioli E."/>
            <person name="Iannotti N."/>
            <person name="Marturano G."/>
            <person name="Paoli F."/>
            <person name="Bruttini M."/>
            <person name="Carapelli A."/>
            <person name="Frati F."/>
            <person name="Nardi F."/>
        </authorList>
    </citation>
    <scope>NUCLEOTIDE SEQUENCE [LARGE SCALE GENOMIC DNA]</scope>
    <source>
        <strain evidence="2">DMR45628</strain>
    </source>
</reference>
<protein>
    <submittedName>
        <fullName evidence="2">Uncharacterized protein</fullName>
    </submittedName>
</protein>